<evidence type="ECO:0000313" key="6">
    <source>
        <dbReference type="Proteomes" id="UP001232117"/>
    </source>
</evidence>
<keyword evidence="2" id="KW-0378">Hydrolase</keyword>
<reference evidence="5 6" key="1">
    <citation type="submission" date="2022-02" db="EMBL/GenBank/DDBJ databases">
        <authorList>
            <person name="Cha I.-T."/>
            <person name="Lee K.-E."/>
            <person name="Park S.-J."/>
        </authorList>
    </citation>
    <scope>NUCLEOTIDE SEQUENCE [LARGE SCALE GENOMIC DNA]</scope>
    <source>
        <strain evidence="5 6">K3R-10</strain>
    </source>
</reference>
<feature type="domain" description="P/Homo B" evidence="4">
    <location>
        <begin position="647"/>
        <end position="738"/>
    </location>
</feature>
<evidence type="ECO:0000313" key="5">
    <source>
        <dbReference type="EMBL" id="WGK95403.1"/>
    </source>
</evidence>
<evidence type="ECO:0000259" key="4">
    <source>
        <dbReference type="PROSITE" id="PS51829"/>
    </source>
</evidence>
<dbReference type="Proteomes" id="UP001232117">
    <property type="component" value="Chromosome"/>
</dbReference>
<dbReference type="SUPFAM" id="SSF55486">
    <property type="entry name" value="Metalloproteases ('zincins'), catalytic domain"/>
    <property type="match status" value="1"/>
</dbReference>
<dbReference type="InterPro" id="IPR002884">
    <property type="entry name" value="P_dom"/>
</dbReference>
<proteinExistence type="predicted"/>
<name>A0ABY8N8A6_9FLAO</name>
<keyword evidence="6" id="KW-1185">Reference proteome</keyword>
<feature type="signal peptide" evidence="3">
    <location>
        <begin position="1"/>
        <end position="19"/>
    </location>
</feature>
<dbReference type="PROSITE" id="PS51829">
    <property type="entry name" value="P_HOMO_B"/>
    <property type="match status" value="1"/>
</dbReference>
<dbReference type="SUPFAM" id="SSF49785">
    <property type="entry name" value="Galactose-binding domain-like"/>
    <property type="match status" value="1"/>
</dbReference>
<dbReference type="Pfam" id="PF13583">
    <property type="entry name" value="Reprolysin_4"/>
    <property type="match status" value="1"/>
</dbReference>
<organism evidence="5 6">
    <name type="scientific">Flavobacterium keumense</name>
    <dbReference type="NCBI Taxonomy" id="1306518"/>
    <lineage>
        <taxon>Bacteria</taxon>
        <taxon>Pseudomonadati</taxon>
        <taxon>Bacteroidota</taxon>
        <taxon>Flavobacteriia</taxon>
        <taxon>Flavobacteriales</taxon>
        <taxon>Flavobacteriaceae</taxon>
        <taxon>Flavobacterium</taxon>
    </lineage>
</organism>
<feature type="chain" id="PRO_5045111908" evidence="3">
    <location>
        <begin position="20"/>
        <end position="738"/>
    </location>
</feature>
<reference evidence="5 6" key="2">
    <citation type="submission" date="2023-06" db="EMBL/GenBank/DDBJ databases">
        <title>Complete Genome Sequence of Flavobacterium keumense K3R-10.</title>
        <authorList>
            <person name="Jeong H."/>
            <person name="Jhang S.Y."/>
            <person name="Kim J.N."/>
        </authorList>
    </citation>
    <scope>NUCLEOTIDE SEQUENCE [LARGE SCALE GENOMIC DNA]</scope>
    <source>
        <strain evidence="5 6">K3R-10</strain>
    </source>
</reference>
<dbReference type="Gene3D" id="2.60.120.260">
    <property type="entry name" value="Galactose-binding domain-like"/>
    <property type="match status" value="1"/>
</dbReference>
<sequence length="738" mass="80083">MKRYFLFLILIFSFSLMQAQNVSPWKRISRAQISLIERVNIREDNEHSVLFELDVPALKQALQPLQNSTIASEIEIEIPNKKGELEKFKIHEFSNFEPALQAQFPDIRSYAGLGLTDKNATVYFSMSPKGIQTMVLRSDNATEFIEKRSDGQEIYELFDSNTRQKGSLPLYCSTSDSLLNKQLVSKTAAVTANNGVYKTLRLALACTGEYTAYFGGVTQALAAMNATLTRVNGIFNRDLALHLNLIANNTVLLYTNAATDPYSPSSVGVNGAWNLELQRDLTAKIGNANYDIGHLFGASGGGGNAGCIGCVCQNPISSTDLAKGSGYTSPADGKPEGDTFDIDFVAHEMGHQLGANHTFSHEVEGTGVNVEPGGGSTIMAYAGVSDFNVQMHSDNYFAFVSIAQIQNNLANKTCPITTFLSNKTPIANAGPDYSIPKGTPFILKGSGSDPNGDVLSYCWEQNDAAISSYGSNSIAYPTKIDGPLFRSVMPSTSPNRYMPALNKVLSNKLNSKWESVSDISRTLHFTLTVRDNAIQGLAQTNTDAMQVAVDATRGPFVVTSQNTKDLSWVPLSCQIITWTVNNTVTLPGASRVNIKLSVDGGLTFSKTLKANTPNDGYELIIVPEGISGKNCRIMIEPTDNIFYAINQEPFAIGYTTVSSCATYDFSAPFVIPETATYTTKTIVVPTTTAVVSDVNVAVNVTHTYLSDIEMEIINPEGRTVRLFSNSCEDTNGSLVLKL</sequence>
<evidence type="ECO:0000256" key="3">
    <source>
        <dbReference type="SAM" id="SignalP"/>
    </source>
</evidence>
<evidence type="ECO:0000256" key="1">
    <source>
        <dbReference type="ARBA" id="ARBA00022670"/>
    </source>
</evidence>
<dbReference type="EMBL" id="CP092332">
    <property type="protein sequence ID" value="WGK95403.1"/>
    <property type="molecule type" value="Genomic_DNA"/>
</dbReference>
<dbReference type="InterPro" id="IPR013783">
    <property type="entry name" value="Ig-like_fold"/>
</dbReference>
<evidence type="ECO:0000256" key="2">
    <source>
        <dbReference type="ARBA" id="ARBA00022801"/>
    </source>
</evidence>
<dbReference type="Gene3D" id="2.60.40.10">
    <property type="entry name" value="Immunoglobulins"/>
    <property type="match status" value="1"/>
</dbReference>
<accession>A0ABY8N8A6</accession>
<keyword evidence="1" id="KW-0645">Protease</keyword>
<dbReference type="Gene3D" id="3.40.390.10">
    <property type="entry name" value="Collagenase (Catalytic Domain)"/>
    <property type="match status" value="1"/>
</dbReference>
<keyword evidence="3" id="KW-0732">Signal</keyword>
<protein>
    <submittedName>
        <fullName evidence="5">M12 family metallo-peptidase</fullName>
    </submittedName>
</protein>
<gene>
    <name evidence="5" type="ORF">MG292_04010</name>
</gene>
<dbReference type="RefSeq" id="WP_280158213.1">
    <property type="nucleotide sequence ID" value="NZ_CP092332.1"/>
</dbReference>
<dbReference type="InterPro" id="IPR024079">
    <property type="entry name" value="MetalloPept_cat_dom_sf"/>
</dbReference>
<dbReference type="InterPro" id="IPR008979">
    <property type="entry name" value="Galactose-bd-like_sf"/>
</dbReference>